<dbReference type="Gene3D" id="2.40.37.10">
    <property type="entry name" value="Lyase, Ornithine Decarboxylase, Chain A, domain 1"/>
    <property type="match status" value="1"/>
</dbReference>
<evidence type="ECO:0000256" key="2">
    <source>
        <dbReference type="ARBA" id="ARBA00008872"/>
    </source>
</evidence>
<name>A0A2P2HZ03_9CRUS</name>
<dbReference type="PANTHER" id="PTHR11482:SF6">
    <property type="entry name" value="ORNITHINE DECARBOXYLASE 1-RELATED"/>
    <property type="match status" value="1"/>
</dbReference>
<dbReference type="AlphaFoldDB" id="A0A2P2HZ03"/>
<dbReference type="InterPro" id="IPR022644">
    <property type="entry name" value="De-COase2_N"/>
</dbReference>
<keyword evidence="5" id="KW-0456">Lyase</keyword>
<comment type="function">
    <text evidence="8">Catalyzes the first and rate-limiting step of polyamine biosynthesis that converts ornithine into putrescine, which is the precursor for the polyamines, spermidine and spermine. Polyamines are essential for cell proliferation and are implicated in cellular processes, ranging from DNA replication to apoptosis.</text>
</comment>
<evidence type="ECO:0000256" key="3">
    <source>
        <dbReference type="ARBA" id="ARBA00022898"/>
    </source>
</evidence>
<evidence type="ECO:0000256" key="7">
    <source>
        <dbReference type="ARBA" id="ARBA00034138"/>
    </source>
</evidence>
<comment type="similarity">
    <text evidence="2">Belongs to the Orn/Lys/Arg decarboxylase class-II family.</text>
</comment>
<dbReference type="EMBL" id="IACF01001293">
    <property type="protein sequence ID" value="LAB67005.1"/>
    <property type="molecule type" value="mRNA"/>
</dbReference>
<feature type="active site" description="Proton donor" evidence="11">
    <location>
        <position position="369"/>
    </location>
</feature>
<proteinExistence type="evidence at transcript level"/>
<sequence length="491" mass="53266">MSSASSITSLYGSNLTISEESINDDIKTVSMDCSREERSFYHLSIDEVVRRVKLWHHTMPRVLPHYAVKCNNDLAVLKTLALLGTGFDCASRAEMSKVLSLGVPASRIIFAHPCKIASHIKYARSQGVSLMTFDSHEELKKLSKLYPEGDLVLRIRCDAESAQCQLGMKFGVQPYEARSLLQFAAQLNLRVVGVAFHVGSGCAEPQVFLRAIAAAKQVFLEAVEEGHSPSLLDIGGGFMGGMQDSLAEAAGYINTALEEHFPQSMGVTVIAEPGRYMVASAFTLVTPIINKRVTRIPVKEVISSNVALEMEVGKRSDDDGMVDTVMHFIDDGVYGSFNCVLYDHQVVKPTTLQSFAGSESITSVWGPTCDGLDQIIAAMMLPSSLSVGDWLVWEEMGAYTLAAAGNFNGFSLPGVKVFMHQHTRMYLEELLEQQSLSESGTEGSSGICSEDECCSSASSGTRPASPCNGESYDQQLLNALTTQCTVSKAQC</sequence>
<feature type="domain" description="Orn/DAP/Arg decarboxylase 2 N-terminal" evidence="12">
    <location>
        <begin position="46"/>
        <end position="279"/>
    </location>
</feature>
<evidence type="ECO:0000259" key="12">
    <source>
        <dbReference type="Pfam" id="PF02784"/>
    </source>
</evidence>
<dbReference type="EC" id="4.1.1.17" evidence="7"/>
<evidence type="ECO:0000256" key="11">
    <source>
        <dbReference type="PIRSR" id="PIRSR600183-50"/>
    </source>
</evidence>
<keyword evidence="3 11" id="KW-0663">Pyridoxal phosphate</keyword>
<dbReference type="CDD" id="cd00622">
    <property type="entry name" value="PLPDE_III_ODC"/>
    <property type="match status" value="1"/>
</dbReference>
<comment type="subunit">
    <text evidence="9">Homodimer. Only the dimer is catalytically active, as the active sites are constructed of residues from both monomers.</text>
</comment>
<dbReference type="GO" id="GO:0005737">
    <property type="term" value="C:cytoplasm"/>
    <property type="evidence" value="ECO:0007669"/>
    <property type="project" value="TreeGrafter"/>
</dbReference>
<evidence type="ECO:0000313" key="13">
    <source>
        <dbReference type="EMBL" id="LAB67005.1"/>
    </source>
</evidence>
<dbReference type="PROSITE" id="PS00878">
    <property type="entry name" value="ODR_DC_2_1"/>
    <property type="match status" value="1"/>
</dbReference>
<dbReference type="GO" id="GO:0004586">
    <property type="term" value="F:ornithine decarboxylase activity"/>
    <property type="evidence" value="ECO:0007669"/>
    <property type="project" value="UniProtKB-EC"/>
</dbReference>
<feature type="modified residue" description="N6-(pyridoxal phosphate)lysine" evidence="11">
    <location>
        <position position="69"/>
    </location>
</feature>
<comment type="catalytic activity">
    <reaction evidence="10">
        <text>L-ornithine + H(+) = putrescine + CO2</text>
        <dbReference type="Rhea" id="RHEA:22964"/>
        <dbReference type="ChEBI" id="CHEBI:15378"/>
        <dbReference type="ChEBI" id="CHEBI:16526"/>
        <dbReference type="ChEBI" id="CHEBI:46911"/>
        <dbReference type="ChEBI" id="CHEBI:326268"/>
        <dbReference type="EC" id="4.1.1.17"/>
    </reaction>
</comment>
<dbReference type="Pfam" id="PF02784">
    <property type="entry name" value="Orn_Arg_deC_N"/>
    <property type="match status" value="1"/>
</dbReference>
<dbReference type="SUPFAM" id="SSF51419">
    <property type="entry name" value="PLP-binding barrel"/>
    <property type="match status" value="1"/>
</dbReference>
<dbReference type="InterPro" id="IPR029066">
    <property type="entry name" value="PLP-binding_barrel"/>
</dbReference>
<accession>A0A2P2HZ03</accession>
<protein>
    <recommendedName>
        <fullName evidence="7">ornithine decarboxylase</fullName>
        <ecNumber evidence="7">4.1.1.17</ecNumber>
    </recommendedName>
</protein>
<comment type="cofactor">
    <cofactor evidence="1 11">
        <name>pyridoxal 5'-phosphate</name>
        <dbReference type="ChEBI" id="CHEBI:597326"/>
    </cofactor>
</comment>
<dbReference type="FunFam" id="3.20.20.10:FF:000005">
    <property type="entry name" value="Ornithine decarboxylase"/>
    <property type="match status" value="1"/>
</dbReference>
<dbReference type="PRINTS" id="PR01182">
    <property type="entry name" value="ORNDCRBXLASE"/>
</dbReference>
<evidence type="ECO:0000256" key="4">
    <source>
        <dbReference type="ARBA" id="ARBA00023115"/>
    </source>
</evidence>
<dbReference type="PANTHER" id="PTHR11482">
    <property type="entry name" value="ARGININE/DIAMINOPIMELATE/ORNITHINE DECARBOXYLASE"/>
    <property type="match status" value="1"/>
</dbReference>
<comment type="pathway">
    <text evidence="6">Amine and polyamine biosynthesis; putrescine biosynthesis via L-ornithine pathway; putrescine from L-ornithine: step 1/1.</text>
</comment>
<dbReference type="PRINTS" id="PR01179">
    <property type="entry name" value="ODADCRBXLASE"/>
</dbReference>
<evidence type="ECO:0000256" key="9">
    <source>
        <dbReference type="ARBA" id="ARBA00046672"/>
    </source>
</evidence>
<dbReference type="InterPro" id="IPR002433">
    <property type="entry name" value="Orn_de-COase"/>
</dbReference>
<evidence type="ECO:0000256" key="1">
    <source>
        <dbReference type="ARBA" id="ARBA00001933"/>
    </source>
</evidence>
<dbReference type="EMBL" id="IACT01000520">
    <property type="protein sequence ID" value="LAC19927.1"/>
    <property type="molecule type" value="mRNA"/>
</dbReference>
<dbReference type="InterPro" id="IPR000183">
    <property type="entry name" value="Orn/DAP/Arg_de-COase"/>
</dbReference>
<evidence type="ECO:0000256" key="10">
    <source>
        <dbReference type="ARBA" id="ARBA00049127"/>
    </source>
</evidence>
<dbReference type="InterPro" id="IPR009006">
    <property type="entry name" value="Ala_racemase/Decarboxylase_C"/>
</dbReference>
<dbReference type="Gene3D" id="3.20.20.10">
    <property type="entry name" value="Alanine racemase"/>
    <property type="match status" value="1"/>
</dbReference>
<evidence type="ECO:0000313" key="14">
    <source>
        <dbReference type="EMBL" id="LAC19927.1"/>
    </source>
</evidence>
<evidence type="ECO:0000256" key="8">
    <source>
        <dbReference type="ARBA" id="ARBA00037173"/>
    </source>
</evidence>
<keyword evidence="4" id="KW-0620">Polyamine biosynthesis</keyword>
<reference evidence="13" key="2">
    <citation type="journal article" date="2018" name="Biosci. Biotechnol. Biochem.">
        <title>Polysaccharide hydrolase of the hadal zone amphipods Hirondellea gigas.</title>
        <authorList>
            <person name="Kobayashi H."/>
            <person name="Nagahama T."/>
            <person name="Arai W."/>
            <person name="Sasagawa Y."/>
            <person name="Umeda M."/>
            <person name="Hayashi T."/>
            <person name="Nikaido I."/>
            <person name="Watanabe H."/>
            <person name="Oguri K."/>
            <person name="Kitazato H."/>
            <person name="Fujioka K."/>
            <person name="Kido Y."/>
            <person name="Takami H."/>
        </authorList>
    </citation>
    <scope>NUCLEOTIDE SEQUENCE</scope>
    <source>
        <tissue evidence="13">Whole body</tissue>
    </source>
</reference>
<dbReference type="InterPro" id="IPR022653">
    <property type="entry name" value="De-COase2_pyr-phos_BS"/>
</dbReference>
<dbReference type="GO" id="GO:0033387">
    <property type="term" value="P:putrescine biosynthetic process from arginine, via ornithine"/>
    <property type="evidence" value="ECO:0007669"/>
    <property type="project" value="TreeGrafter"/>
</dbReference>
<reference evidence="14" key="1">
    <citation type="submission" date="2017-11" db="EMBL/GenBank/DDBJ databases">
        <title>The sensing device of the deep-sea amphipod.</title>
        <authorList>
            <person name="Kobayashi H."/>
            <person name="Nagahama T."/>
            <person name="Arai W."/>
            <person name="Sasagawa Y."/>
            <person name="Umeda M."/>
            <person name="Hayashi T."/>
            <person name="Nikaido I."/>
            <person name="Watanabe H."/>
            <person name="Oguri K."/>
            <person name="Kitazato H."/>
            <person name="Fujioka K."/>
            <person name="Kido Y."/>
            <person name="Takami H."/>
        </authorList>
    </citation>
    <scope>NUCLEOTIDE SEQUENCE</scope>
    <source>
        <tissue evidence="14">Whole body</tissue>
    </source>
</reference>
<dbReference type="SUPFAM" id="SSF50621">
    <property type="entry name" value="Alanine racemase C-terminal domain-like"/>
    <property type="match status" value="1"/>
</dbReference>
<evidence type="ECO:0000256" key="6">
    <source>
        <dbReference type="ARBA" id="ARBA00034115"/>
    </source>
</evidence>
<organism evidence="13">
    <name type="scientific">Hirondellea gigas</name>
    <dbReference type="NCBI Taxonomy" id="1518452"/>
    <lineage>
        <taxon>Eukaryota</taxon>
        <taxon>Metazoa</taxon>
        <taxon>Ecdysozoa</taxon>
        <taxon>Arthropoda</taxon>
        <taxon>Crustacea</taxon>
        <taxon>Multicrustacea</taxon>
        <taxon>Malacostraca</taxon>
        <taxon>Eumalacostraca</taxon>
        <taxon>Peracarida</taxon>
        <taxon>Amphipoda</taxon>
        <taxon>Amphilochidea</taxon>
        <taxon>Lysianassida</taxon>
        <taxon>Lysianassidira</taxon>
        <taxon>Lysianassoidea</taxon>
        <taxon>Lysianassidae</taxon>
        <taxon>Hirondellea</taxon>
    </lineage>
</organism>
<evidence type="ECO:0000256" key="5">
    <source>
        <dbReference type="ARBA" id="ARBA00023239"/>
    </source>
</evidence>